<evidence type="ECO:0000256" key="7">
    <source>
        <dbReference type="SAM" id="Phobius"/>
    </source>
</evidence>
<evidence type="ECO:0000256" key="4">
    <source>
        <dbReference type="ARBA" id="ARBA00022989"/>
    </source>
</evidence>
<reference evidence="9 10" key="1">
    <citation type="journal article" date="2018" name="Int. J. Syst. Evol. Microbiol.">
        <title>Rubneribacter badeniensis gen. nov., sp. nov. and Enteroscipio rubneri gen. nov., sp. nov., new members of the Eggerthellaceae isolated from human faeces.</title>
        <authorList>
            <person name="Danylec N."/>
            <person name="Gobl A."/>
            <person name="Stoll D.A."/>
            <person name="Hetzer B."/>
            <person name="Kulling S.E."/>
            <person name="Huch M."/>
        </authorList>
    </citation>
    <scope>NUCLEOTIDE SEQUENCE [LARGE SCALE GENOMIC DNA]</scope>
    <source>
        <strain evidence="9 10">ResAG-85</strain>
    </source>
</reference>
<comment type="subcellular location">
    <subcellularLocation>
        <location evidence="1">Cell membrane</location>
        <topology evidence="1">Multi-pass membrane protein</topology>
    </subcellularLocation>
</comment>
<keyword evidence="5 7" id="KW-0472">Membrane</keyword>
<evidence type="ECO:0000256" key="5">
    <source>
        <dbReference type="ARBA" id="ARBA00023136"/>
    </source>
</evidence>
<feature type="transmembrane region" description="Helical" evidence="7">
    <location>
        <begin position="206"/>
        <end position="226"/>
    </location>
</feature>
<feature type="transmembrane region" description="Helical" evidence="7">
    <location>
        <begin position="477"/>
        <end position="502"/>
    </location>
</feature>
<evidence type="ECO:0000259" key="8">
    <source>
        <dbReference type="PROSITE" id="PS50850"/>
    </source>
</evidence>
<keyword evidence="4 7" id="KW-1133">Transmembrane helix</keyword>
<proteinExistence type="predicted"/>
<feature type="transmembrane region" description="Helical" evidence="7">
    <location>
        <begin position="291"/>
        <end position="311"/>
    </location>
</feature>
<feature type="transmembrane region" description="Helical" evidence="7">
    <location>
        <begin position="386"/>
        <end position="407"/>
    </location>
</feature>
<dbReference type="InterPro" id="IPR052983">
    <property type="entry name" value="MFS_Riboflavin_Transporter"/>
</dbReference>
<dbReference type="InterPro" id="IPR036259">
    <property type="entry name" value="MFS_trans_sf"/>
</dbReference>
<organism evidence="9 10">
    <name type="scientific">Rubneribacter badeniensis</name>
    <dbReference type="NCBI Taxonomy" id="2070688"/>
    <lineage>
        <taxon>Bacteria</taxon>
        <taxon>Bacillati</taxon>
        <taxon>Actinomycetota</taxon>
        <taxon>Coriobacteriia</taxon>
        <taxon>Eggerthellales</taxon>
        <taxon>Eggerthellaceae</taxon>
        <taxon>Rubneribacter</taxon>
    </lineage>
</organism>
<feature type="transmembrane region" description="Helical" evidence="7">
    <location>
        <begin position="514"/>
        <end position="533"/>
    </location>
</feature>
<name>A0A2K2U4X5_9ACTN</name>
<accession>A0A2K2U4X5</accession>
<evidence type="ECO:0000313" key="10">
    <source>
        <dbReference type="Proteomes" id="UP000236488"/>
    </source>
</evidence>
<comment type="caution">
    <text evidence="9">The sequence shown here is derived from an EMBL/GenBank/DDBJ whole genome shotgun (WGS) entry which is preliminary data.</text>
</comment>
<feature type="transmembrane region" description="Helical" evidence="7">
    <location>
        <begin position="539"/>
        <end position="561"/>
    </location>
</feature>
<dbReference type="PROSITE" id="PS50850">
    <property type="entry name" value="MFS"/>
    <property type="match status" value="1"/>
</dbReference>
<dbReference type="EMBL" id="PPEL01000036">
    <property type="protein sequence ID" value="PNV65324.1"/>
    <property type="molecule type" value="Genomic_DNA"/>
</dbReference>
<dbReference type="Pfam" id="PF07690">
    <property type="entry name" value="MFS_1"/>
    <property type="match status" value="1"/>
</dbReference>
<dbReference type="Gene3D" id="1.20.1250.20">
    <property type="entry name" value="MFS general substrate transporter like domains"/>
    <property type="match status" value="1"/>
</dbReference>
<feature type="transmembrane region" description="Helical" evidence="7">
    <location>
        <begin position="419"/>
        <end position="439"/>
    </location>
</feature>
<dbReference type="GO" id="GO:0022857">
    <property type="term" value="F:transmembrane transporter activity"/>
    <property type="evidence" value="ECO:0007669"/>
    <property type="project" value="InterPro"/>
</dbReference>
<evidence type="ECO:0000256" key="2">
    <source>
        <dbReference type="ARBA" id="ARBA00022448"/>
    </source>
</evidence>
<feature type="domain" description="Major facilitator superfamily (MFS) profile" evidence="8">
    <location>
        <begin position="164"/>
        <end position="565"/>
    </location>
</feature>
<dbReference type="InterPro" id="IPR020846">
    <property type="entry name" value="MFS_dom"/>
</dbReference>
<dbReference type="AlphaFoldDB" id="A0A2K2U4X5"/>
<evidence type="ECO:0000256" key="6">
    <source>
        <dbReference type="SAM" id="MobiDB-lite"/>
    </source>
</evidence>
<feature type="transmembrane region" description="Helical" evidence="7">
    <location>
        <begin position="233"/>
        <end position="250"/>
    </location>
</feature>
<dbReference type="SUPFAM" id="SSF103473">
    <property type="entry name" value="MFS general substrate transporter"/>
    <property type="match status" value="1"/>
</dbReference>
<dbReference type="PANTHER" id="PTHR43385:SF1">
    <property type="entry name" value="RIBOFLAVIN TRANSPORTER RIBJ"/>
    <property type="match status" value="1"/>
</dbReference>
<dbReference type="GO" id="GO:0005886">
    <property type="term" value="C:plasma membrane"/>
    <property type="evidence" value="ECO:0007669"/>
    <property type="project" value="UniProtKB-SubCell"/>
</dbReference>
<keyword evidence="10" id="KW-1185">Reference proteome</keyword>
<dbReference type="PANTHER" id="PTHR43385">
    <property type="entry name" value="RIBOFLAVIN TRANSPORTER RIBJ"/>
    <property type="match status" value="1"/>
</dbReference>
<feature type="transmembrane region" description="Helical" evidence="7">
    <location>
        <begin position="256"/>
        <end position="279"/>
    </location>
</feature>
<dbReference type="CDD" id="cd17355">
    <property type="entry name" value="MFS_YcxA_like"/>
    <property type="match status" value="1"/>
</dbReference>
<evidence type="ECO:0000256" key="3">
    <source>
        <dbReference type="ARBA" id="ARBA00022692"/>
    </source>
</evidence>
<keyword evidence="3 7" id="KW-0812">Transmembrane</keyword>
<protein>
    <submittedName>
        <fullName evidence="9">MFS transporter</fullName>
    </submittedName>
</protein>
<feature type="transmembrane region" description="Helical" evidence="7">
    <location>
        <begin position="323"/>
        <end position="342"/>
    </location>
</feature>
<evidence type="ECO:0000256" key="1">
    <source>
        <dbReference type="ARBA" id="ARBA00004651"/>
    </source>
</evidence>
<feature type="transmembrane region" description="Helical" evidence="7">
    <location>
        <begin position="451"/>
        <end position="471"/>
    </location>
</feature>
<feature type="compositionally biased region" description="Polar residues" evidence="6">
    <location>
        <begin position="113"/>
        <end position="124"/>
    </location>
</feature>
<feature type="region of interest" description="Disordered" evidence="6">
    <location>
        <begin position="1"/>
        <end position="141"/>
    </location>
</feature>
<sequence>MGSASGQRRAYRAVPPPTTRQRIAACRSSAADANAPGPPTHRSRPEHAARRYRPARSSRSAWYTRFARRRKENRGSTSPFRAENVRSRIQQVAEGRIRPLPRLGETPTLRPATDSNPHSGSVSLQAGARDRHRPVAAPGTRFNQDPIERKWCRMTRGKRRIFYGYYMLATCLVMLIVGTGIVNNCAGQFITPVCDELGLPRSSMTLYLSFQNTALMIFVPFLGVIYKKIKPKLFTITGAAVMILSFAALSQCREAWQFWICGFVIGAGLATVSTSTVSMLMNNWFIKNKGLVIGIAMAGSGFGSMIFNPLGQNLIATYGYQTAYLMLAAIIFVVFIPVMIVYRFKPEDIGLKPLGYDEQASASGSNANEVVRTGTSYKEAIRSPKFYLLAFIVLCLSGCGQGTFTHLQAYFTGVGFDPMFAASIIGITSAFLMVGKVVWGRVRDQFGPRPTLIVALSFFVLSYVLVLLVPLNTALCYVYAAVFGLAYATPTVFSPLLTIASFGEKEFSSIYGSVQIFFYLGPIIANPLSGAIFDGTGAYSIAWIVYGIAIFICLIAGSIMLSGKDKNKATA</sequence>
<dbReference type="InterPro" id="IPR011701">
    <property type="entry name" value="MFS"/>
</dbReference>
<dbReference type="Proteomes" id="UP000236488">
    <property type="component" value="Unassembled WGS sequence"/>
</dbReference>
<keyword evidence="2" id="KW-0813">Transport</keyword>
<feature type="transmembrane region" description="Helical" evidence="7">
    <location>
        <begin position="163"/>
        <end position="182"/>
    </location>
</feature>
<gene>
    <name evidence="9" type="ORF">C2L80_07245</name>
</gene>
<evidence type="ECO:0000313" key="9">
    <source>
        <dbReference type="EMBL" id="PNV65324.1"/>
    </source>
</evidence>
<feature type="compositionally biased region" description="Low complexity" evidence="6">
    <location>
        <begin position="24"/>
        <end position="35"/>
    </location>
</feature>